<sequence>MLKAWKALALGLLGLAHVQAANAARDPMCAPLKAFVASIAPKESKQVLFRTSWFGGFKDDPQTERSVMAKRCDDSGYAPGRTLCDALITYGVTEFAELNAMSAIHCLAPDMRFGRHTTLRRIDLEISSGTDSRGSFITLHFAPDEAIGGNVLTITAKGY</sequence>
<evidence type="ECO:0000313" key="2">
    <source>
        <dbReference type="EMBL" id="TBR36954.1"/>
    </source>
</evidence>
<dbReference type="RefSeq" id="WP_131152102.1">
    <property type="nucleotide sequence ID" value="NZ_SIZZ01000002.1"/>
</dbReference>
<gene>
    <name evidence="2" type="ORF">EYV96_13735</name>
</gene>
<proteinExistence type="predicted"/>
<keyword evidence="3" id="KW-1185">Reference proteome</keyword>
<keyword evidence="1" id="KW-0732">Signal</keyword>
<organism evidence="2 3">
    <name type="scientific">Dyella terrae</name>
    <dbReference type="NCBI Taxonomy" id="522259"/>
    <lineage>
        <taxon>Bacteria</taxon>
        <taxon>Pseudomonadati</taxon>
        <taxon>Pseudomonadota</taxon>
        <taxon>Gammaproteobacteria</taxon>
        <taxon>Lysobacterales</taxon>
        <taxon>Rhodanobacteraceae</taxon>
        <taxon>Dyella</taxon>
    </lineage>
</organism>
<protein>
    <recommendedName>
        <fullName evidence="4">DUF3617 family protein</fullName>
    </recommendedName>
</protein>
<evidence type="ECO:0000256" key="1">
    <source>
        <dbReference type="SAM" id="SignalP"/>
    </source>
</evidence>
<reference evidence="2 3" key="1">
    <citation type="submission" date="2019-02" db="EMBL/GenBank/DDBJ databases">
        <title>Dyella amyloliquefaciens sp. nov., isolated from forest soil.</title>
        <authorList>
            <person name="Gao Z.-H."/>
            <person name="Qiu L.-H."/>
        </authorList>
    </citation>
    <scope>NUCLEOTIDE SEQUENCE [LARGE SCALE GENOMIC DNA]</scope>
    <source>
        <strain evidence="2 3">KACC 12748</strain>
    </source>
</reference>
<accession>A0ABY1YRW7</accession>
<evidence type="ECO:0008006" key="4">
    <source>
        <dbReference type="Google" id="ProtNLM"/>
    </source>
</evidence>
<comment type="caution">
    <text evidence="2">The sequence shown here is derived from an EMBL/GenBank/DDBJ whole genome shotgun (WGS) entry which is preliminary data.</text>
</comment>
<feature type="chain" id="PRO_5047153622" description="DUF3617 family protein" evidence="1">
    <location>
        <begin position="24"/>
        <end position="159"/>
    </location>
</feature>
<evidence type="ECO:0000313" key="3">
    <source>
        <dbReference type="Proteomes" id="UP000293025"/>
    </source>
</evidence>
<dbReference type="Proteomes" id="UP000293025">
    <property type="component" value="Unassembled WGS sequence"/>
</dbReference>
<name>A0ABY1YRW7_9GAMM</name>
<dbReference type="EMBL" id="SIZZ01000002">
    <property type="protein sequence ID" value="TBR36954.1"/>
    <property type="molecule type" value="Genomic_DNA"/>
</dbReference>
<feature type="signal peptide" evidence="1">
    <location>
        <begin position="1"/>
        <end position="23"/>
    </location>
</feature>